<evidence type="ECO:0000259" key="2">
    <source>
        <dbReference type="PROSITE" id="PS50989"/>
    </source>
</evidence>
<protein>
    <submittedName>
        <fullName evidence="3">Propionyl-CoA carboxylase beta subunit</fullName>
        <ecNumber evidence="3">6.4.1.3</ecNumber>
    </submittedName>
</protein>
<sequence>MSMRRIESRINTRSEGFKANRAHNLRLREEFLAMMHDVRHVRPERDVKRLRDQGKLLVRERLDLLLDPGTPFLELSPLAANHAKYDAHIKGAGIVTGIGVVNGREVMVLANDSAIKGGAVYPLGARKSIRALKIALENRLPIVHLVDSAGAYLPMQMDIFHEGGHMFYSQCRLSAAGVEQVAVAMGHCTAGGAYVPTLSDYSIMVRGSSGVFLGGPPLVKAATGEDISAAELGGADVHTRISGTADYAVDSETQGIALAREIVGTLRRRPKQAVDTREPEEPYYDPEELYGIIPDDIKKQFDMREVIARLVDGSLFHEYKPDYGTTLVCGYAYLWGYKIGILANNGVLFSEAAEKATNFMELCDRDGVPLLFLHNITGFMIGRDYEHRGITKDGAKMIMVQSNVRVPKFSVLCHASFGAGNYGMAGRGYDPRFLFAWPHSQCATMGAEQAARTLSQIRIAALAREGKQPDPAEIQAIHDQIHHDYTRSNSVYYQTSELRDDGVLDMVDTRNALGVALSASLNAPFGERQQGILRI</sequence>
<dbReference type="AlphaFoldDB" id="F8GUA3"/>
<dbReference type="GO" id="GO:0004658">
    <property type="term" value="F:propionyl-CoA carboxylase activity"/>
    <property type="evidence" value="ECO:0007669"/>
    <property type="project" value="UniProtKB-EC"/>
</dbReference>
<gene>
    <name evidence="3" type="primary">pccB</name>
    <name evidence="3" type="ordered locus">CNE_BB1p08950</name>
</gene>
<dbReference type="HOGENOM" id="CLU_018822_0_1_4"/>
<accession>F8GUA3</accession>
<dbReference type="PANTHER" id="PTHR22855">
    <property type="entry name" value="ACETYL, PROPIONYL, PYRUVATE, AND GLUTACONYL CARBOXYLASE-RELATED"/>
    <property type="match status" value="1"/>
</dbReference>
<feature type="domain" description="CoA carboxyltransferase C-terminal" evidence="2">
    <location>
        <begin position="278"/>
        <end position="527"/>
    </location>
</feature>
<keyword evidence="3" id="KW-0614">Plasmid</keyword>
<dbReference type="InterPro" id="IPR045190">
    <property type="entry name" value="MCCB/AccD1-like"/>
</dbReference>
<dbReference type="PROSITE" id="PS50989">
    <property type="entry name" value="COA_CT_CTER"/>
    <property type="match status" value="1"/>
</dbReference>
<evidence type="ECO:0000313" key="4">
    <source>
        <dbReference type="Proteomes" id="UP000006798"/>
    </source>
</evidence>
<keyword evidence="3" id="KW-0436">Ligase</keyword>
<dbReference type="KEGG" id="cnc:CNE_BB1p08950"/>
<dbReference type="GO" id="GO:1905202">
    <property type="term" value="C:methylcrotonoyl-CoA carboxylase complex"/>
    <property type="evidence" value="ECO:0007669"/>
    <property type="project" value="TreeGrafter"/>
</dbReference>
<evidence type="ECO:0000313" key="3">
    <source>
        <dbReference type="EMBL" id="AEI82307.1"/>
    </source>
</evidence>
<dbReference type="FunFam" id="3.90.226.10:FF:000004">
    <property type="entry name" value="Methylcrotonoyl-CoA carboxylase beta chain"/>
    <property type="match status" value="1"/>
</dbReference>
<dbReference type="InterPro" id="IPR034733">
    <property type="entry name" value="AcCoA_carboxyl_beta"/>
</dbReference>
<dbReference type="GO" id="GO:0006552">
    <property type="term" value="P:L-leucine catabolic process"/>
    <property type="evidence" value="ECO:0007669"/>
    <property type="project" value="TreeGrafter"/>
</dbReference>
<organism evidence="3 4">
    <name type="scientific">Cupriavidus necator (strain ATCC 43291 / DSM 13513 / CCUG 52238 / LMG 8453 / N-1)</name>
    <name type="common">Ralstonia eutropha</name>
    <dbReference type="NCBI Taxonomy" id="1042878"/>
    <lineage>
        <taxon>Bacteria</taxon>
        <taxon>Pseudomonadati</taxon>
        <taxon>Pseudomonadota</taxon>
        <taxon>Betaproteobacteria</taxon>
        <taxon>Burkholderiales</taxon>
        <taxon>Burkholderiaceae</taxon>
        <taxon>Cupriavidus</taxon>
    </lineage>
</organism>
<dbReference type="EC" id="6.4.1.3" evidence="3"/>
<dbReference type="Gene3D" id="3.90.226.10">
    <property type="entry name" value="2-enoyl-CoA Hydratase, Chain A, domain 1"/>
    <property type="match status" value="2"/>
</dbReference>
<dbReference type="PROSITE" id="PS50980">
    <property type="entry name" value="COA_CT_NTER"/>
    <property type="match status" value="1"/>
</dbReference>
<dbReference type="SUPFAM" id="SSF52096">
    <property type="entry name" value="ClpP/crotonase"/>
    <property type="match status" value="2"/>
</dbReference>
<dbReference type="GO" id="GO:0004485">
    <property type="term" value="F:methylcrotonoyl-CoA carboxylase activity"/>
    <property type="evidence" value="ECO:0007669"/>
    <property type="project" value="TreeGrafter"/>
</dbReference>
<dbReference type="Proteomes" id="UP000006798">
    <property type="component" value="Plasmid pBB1"/>
</dbReference>
<geneLocation type="plasmid" evidence="3 4">
    <name>pBB1</name>
</geneLocation>
<evidence type="ECO:0000259" key="1">
    <source>
        <dbReference type="PROSITE" id="PS50980"/>
    </source>
</evidence>
<dbReference type="PANTHER" id="PTHR22855:SF13">
    <property type="entry name" value="METHYLCROTONOYL-COA CARBOXYLASE BETA CHAIN, MITOCHONDRIAL"/>
    <property type="match status" value="1"/>
</dbReference>
<dbReference type="Pfam" id="PF01039">
    <property type="entry name" value="Carboxyl_trans"/>
    <property type="match status" value="1"/>
</dbReference>
<feature type="domain" description="CoA carboxyltransferase N-terminal" evidence="1">
    <location>
        <begin position="25"/>
        <end position="278"/>
    </location>
</feature>
<name>F8GUA3_CUPNN</name>
<dbReference type="InterPro" id="IPR011763">
    <property type="entry name" value="COA_CT_C"/>
</dbReference>
<dbReference type="FunFam" id="3.90.226.10:FF:000030">
    <property type="entry name" value="Acetyl-CoA carboxylase carboxyltransferase subunit"/>
    <property type="match status" value="1"/>
</dbReference>
<dbReference type="EMBL" id="CP002879">
    <property type="protein sequence ID" value="AEI82307.1"/>
    <property type="molecule type" value="Genomic_DNA"/>
</dbReference>
<dbReference type="InterPro" id="IPR029045">
    <property type="entry name" value="ClpP/crotonase-like_dom_sf"/>
</dbReference>
<reference evidence="3 4" key="1">
    <citation type="journal article" date="2011" name="J. Bacteriol.">
        <title>Complete genome sequence of the type strain Cupriavidus necator N-1.</title>
        <authorList>
            <person name="Poehlein A."/>
            <person name="Kusian B."/>
            <person name="Friedrich B."/>
            <person name="Daniel R."/>
            <person name="Bowien B."/>
        </authorList>
    </citation>
    <scope>NUCLEOTIDE SEQUENCE [LARGE SCALE GENOMIC DNA]</scope>
    <source>
        <strain evidence="4">ATCC 43291 / DSM 13513 / CCUG 52238 / LMG 8453 / N-1</strain>
        <plasmid evidence="3 4">pBB1</plasmid>
    </source>
</reference>
<dbReference type="InterPro" id="IPR011762">
    <property type="entry name" value="COA_CT_N"/>
</dbReference>
<proteinExistence type="predicted"/>